<comment type="caution">
    <text evidence="1">The sequence shown here is derived from an EMBL/GenBank/DDBJ whole genome shotgun (WGS) entry which is preliminary data.</text>
</comment>
<dbReference type="AlphaFoldDB" id="A0A210PTC2"/>
<organism evidence="1 2">
    <name type="scientific">Mizuhopecten yessoensis</name>
    <name type="common">Japanese scallop</name>
    <name type="synonym">Patinopecten yessoensis</name>
    <dbReference type="NCBI Taxonomy" id="6573"/>
    <lineage>
        <taxon>Eukaryota</taxon>
        <taxon>Metazoa</taxon>
        <taxon>Spiralia</taxon>
        <taxon>Lophotrochozoa</taxon>
        <taxon>Mollusca</taxon>
        <taxon>Bivalvia</taxon>
        <taxon>Autobranchia</taxon>
        <taxon>Pteriomorphia</taxon>
        <taxon>Pectinida</taxon>
        <taxon>Pectinoidea</taxon>
        <taxon>Pectinidae</taxon>
        <taxon>Mizuhopecten</taxon>
    </lineage>
</organism>
<name>A0A210PTC2_MIZYE</name>
<dbReference type="OrthoDB" id="10346223at2759"/>
<accession>A0A210PTC2</accession>
<protein>
    <recommendedName>
        <fullName evidence="3">Death domain-containing protein</fullName>
    </recommendedName>
</protein>
<gene>
    <name evidence="1" type="ORF">KP79_PYT16531</name>
</gene>
<keyword evidence="2" id="KW-1185">Reference proteome</keyword>
<evidence type="ECO:0000313" key="2">
    <source>
        <dbReference type="Proteomes" id="UP000242188"/>
    </source>
</evidence>
<proteinExistence type="predicted"/>
<dbReference type="EMBL" id="NEDP02005510">
    <property type="protein sequence ID" value="OWF39750.1"/>
    <property type="molecule type" value="Genomic_DNA"/>
</dbReference>
<dbReference type="Proteomes" id="UP000242188">
    <property type="component" value="Unassembled WGS sequence"/>
</dbReference>
<dbReference type="Gene3D" id="2.60.220.30">
    <property type="match status" value="1"/>
</dbReference>
<reference evidence="1 2" key="1">
    <citation type="journal article" date="2017" name="Nat. Ecol. Evol.">
        <title>Scallop genome provides insights into evolution of bilaterian karyotype and development.</title>
        <authorList>
            <person name="Wang S."/>
            <person name="Zhang J."/>
            <person name="Jiao W."/>
            <person name="Li J."/>
            <person name="Xun X."/>
            <person name="Sun Y."/>
            <person name="Guo X."/>
            <person name="Huan P."/>
            <person name="Dong B."/>
            <person name="Zhang L."/>
            <person name="Hu X."/>
            <person name="Sun X."/>
            <person name="Wang J."/>
            <person name="Zhao C."/>
            <person name="Wang Y."/>
            <person name="Wang D."/>
            <person name="Huang X."/>
            <person name="Wang R."/>
            <person name="Lv J."/>
            <person name="Li Y."/>
            <person name="Zhang Z."/>
            <person name="Liu B."/>
            <person name="Lu W."/>
            <person name="Hui Y."/>
            <person name="Liang J."/>
            <person name="Zhou Z."/>
            <person name="Hou R."/>
            <person name="Li X."/>
            <person name="Liu Y."/>
            <person name="Li H."/>
            <person name="Ning X."/>
            <person name="Lin Y."/>
            <person name="Zhao L."/>
            <person name="Xing Q."/>
            <person name="Dou J."/>
            <person name="Li Y."/>
            <person name="Mao J."/>
            <person name="Guo H."/>
            <person name="Dou H."/>
            <person name="Li T."/>
            <person name="Mu C."/>
            <person name="Jiang W."/>
            <person name="Fu Q."/>
            <person name="Fu X."/>
            <person name="Miao Y."/>
            <person name="Liu J."/>
            <person name="Yu Q."/>
            <person name="Li R."/>
            <person name="Liao H."/>
            <person name="Li X."/>
            <person name="Kong Y."/>
            <person name="Jiang Z."/>
            <person name="Chourrout D."/>
            <person name="Li R."/>
            <person name="Bao Z."/>
        </authorList>
    </citation>
    <scope>NUCLEOTIDE SEQUENCE [LARGE SCALE GENOMIC DNA]</scope>
    <source>
        <strain evidence="1 2">PY_sf001</strain>
    </source>
</reference>
<evidence type="ECO:0008006" key="3">
    <source>
        <dbReference type="Google" id="ProtNLM"/>
    </source>
</evidence>
<sequence>MAEALAWSDDEDSDELSFIESAIGMYESHKKDTSRLIVDDTTSVAVQLSAFRQRCENGAKPEVLERLNSLEERLDRLSGVEDKSPAVQTDNLIMVTCHPVNPNTISDLEFGATEQLETEVFYLNTESFKKQGRRKLVESDIQGCIQLCTRDIEETIVRVADGKVRIVAPLDTNRKYLSHRLHLKDDDGWKTISGVLKQGTFEATIPIPVKALVCVTSMGTVYDVTVGPNGMEHRFASNRDVLIRFPKGSVQSRQVVHVSLESADRSAIQQLKQNQPELSIVGYTDIVHIKHSEPFMKDICVELPMEMITSDDIAACELISVHFHDDDIVIDQKGNKLKKVGKNKIKLETSVFSGKSVVAKKRRHKQKKKKTDSENVHAIYGYNTPCSILVFLGVGPTENSWLIWGEIAPERDVEDVVLKRTNSNNLREPPNCRSGGKSFKKKTRIRVHLGSDGCFKMCNGVAETHTIVYLPTAKHNYISFPVTKTGTGEMAILHFKSETKKTPCQLYTAYFRPVGILPLSSESSDADQPTSFFDSRSMLTLVQNLDIGDLFALATELGISLVKYQDLRFMHGHHPVEFKMSIINKWLKSSTGEPEKALSQLTTALTNCDNNSVAEICKSVFREGRGFRKNDFK</sequence>
<evidence type="ECO:0000313" key="1">
    <source>
        <dbReference type="EMBL" id="OWF39750.1"/>
    </source>
</evidence>